<accession>A0ABU9ECH2</accession>
<protein>
    <submittedName>
        <fullName evidence="2">ABC transporter permease</fullName>
    </submittedName>
</protein>
<dbReference type="Proteomes" id="UP001484239">
    <property type="component" value="Unassembled WGS sequence"/>
</dbReference>
<evidence type="ECO:0000256" key="1">
    <source>
        <dbReference type="SAM" id="Phobius"/>
    </source>
</evidence>
<dbReference type="Pfam" id="PF02405">
    <property type="entry name" value="MlaE"/>
    <property type="match status" value="1"/>
</dbReference>
<dbReference type="InterPro" id="IPR030802">
    <property type="entry name" value="Permease_MalE"/>
</dbReference>
<proteinExistence type="predicted"/>
<keyword evidence="1" id="KW-1133">Transmembrane helix</keyword>
<dbReference type="PANTHER" id="PTHR30188">
    <property type="entry name" value="ABC TRANSPORTER PERMEASE PROTEIN-RELATED"/>
    <property type="match status" value="1"/>
</dbReference>
<evidence type="ECO:0000313" key="2">
    <source>
        <dbReference type="EMBL" id="MEK9501829.1"/>
    </source>
</evidence>
<organism evidence="2 3">
    <name type="scientific">Gaopeijia maritima</name>
    <dbReference type="NCBI Taxonomy" id="3119007"/>
    <lineage>
        <taxon>Bacteria</taxon>
        <taxon>Pseudomonadati</taxon>
        <taxon>Gemmatimonadota</taxon>
        <taxon>Longimicrobiia</taxon>
        <taxon>Gaopeijiales</taxon>
        <taxon>Gaopeijiaceae</taxon>
        <taxon>Gaopeijia</taxon>
    </lineage>
</organism>
<feature type="transmembrane region" description="Helical" evidence="1">
    <location>
        <begin position="152"/>
        <end position="178"/>
    </location>
</feature>
<comment type="caution">
    <text evidence="2">The sequence shown here is derived from an EMBL/GenBank/DDBJ whole genome shotgun (WGS) entry which is preliminary data.</text>
</comment>
<feature type="transmembrane region" description="Helical" evidence="1">
    <location>
        <begin position="84"/>
        <end position="109"/>
    </location>
</feature>
<keyword evidence="3" id="KW-1185">Reference proteome</keyword>
<dbReference type="PANTHER" id="PTHR30188:SF4">
    <property type="entry name" value="PROTEIN TRIGALACTOSYLDIACYLGLYCEROL 1, CHLOROPLASTIC"/>
    <property type="match status" value="1"/>
</dbReference>
<evidence type="ECO:0000313" key="3">
    <source>
        <dbReference type="Proteomes" id="UP001484239"/>
    </source>
</evidence>
<name>A0ABU9ECH2_9BACT</name>
<sequence length="257" mass="26370">MVVPTLQTVGRTALQGVAAVGQGGQLAAGAVRALRKVDIWGPLFLPQLAAVGVASVPIALFIAAFTGVVLAIQASYTFTGTVPLYFVGALVGKTIILELGPVLTGLALAGRVGANIAAELGTMRVTEQIDALESLAYDPVAYLVVPRVTAGLVMFPVVVGMSMAMGIASGWLTSLFLLDLSTPQFVRGLRLFFDPYDVQFALIKAASFGLTVTGVGAFFGYTCGGGAQGVGIATTRAVVGASMMILVLDAFWAAALL</sequence>
<keyword evidence="1" id="KW-0812">Transmembrane</keyword>
<feature type="transmembrane region" description="Helical" evidence="1">
    <location>
        <begin position="198"/>
        <end position="221"/>
    </location>
</feature>
<dbReference type="EMBL" id="JBBHLI010000007">
    <property type="protein sequence ID" value="MEK9501829.1"/>
    <property type="molecule type" value="Genomic_DNA"/>
</dbReference>
<reference evidence="2 3" key="1">
    <citation type="submission" date="2024-02" db="EMBL/GenBank/DDBJ databases">
        <title>A novel Gemmatimonadota bacterium.</title>
        <authorList>
            <person name="Du Z.-J."/>
            <person name="Ye Y.-Q."/>
        </authorList>
    </citation>
    <scope>NUCLEOTIDE SEQUENCE [LARGE SCALE GENOMIC DNA]</scope>
    <source>
        <strain evidence="2 3">DH-20</strain>
    </source>
</reference>
<keyword evidence="1" id="KW-0472">Membrane</keyword>
<dbReference type="RefSeq" id="WP_405278893.1">
    <property type="nucleotide sequence ID" value="NZ_CP144380.1"/>
</dbReference>
<gene>
    <name evidence="2" type="ORF">WI372_12630</name>
</gene>
<feature type="transmembrane region" description="Helical" evidence="1">
    <location>
        <begin position="43"/>
        <end position="72"/>
    </location>
</feature>
<feature type="transmembrane region" description="Helical" evidence="1">
    <location>
        <begin position="233"/>
        <end position="255"/>
    </location>
</feature>